<keyword evidence="7 14" id="KW-0297">G-protein coupled receptor</keyword>
<gene>
    <name evidence="17" type="primary">LOC100923000</name>
</gene>
<evidence type="ECO:0000256" key="10">
    <source>
        <dbReference type="ARBA" id="ARBA00023180"/>
    </source>
</evidence>
<feature type="transmembrane region" description="Helical" evidence="15">
    <location>
        <begin position="46"/>
        <end position="64"/>
    </location>
</feature>
<dbReference type="Pfam" id="PF05296">
    <property type="entry name" value="TAS2R"/>
    <property type="match status" value="1"/>
</dbReference>
<sequence>MLSNEEKIYMAVITGEFLLCFLVNGFIALVNCINWVKSKKLSSSDLILISLAISRIGLVCAIIWNSYSIVHSIDIVITGYIKIIHIFLILSHNSNIWFATVLSIFYFLKITNFSNSFFLWIKSRIDRMIFILLWGPLIPSLSISFPIMERMHYYHNNAFNRGKERNVSQEVQVSKSTFLMLQILLSFLNLIPFIISTISFSLLLLSLWRHTRQMQLHATGSRDPSTEAHVRAMKAVVSLLLFFLLYYLGFFFTYMINSQEKNNIAFMISMSIMLINPFGHSLILILWNNKLRKAALRMSWLIRCLERGTRKTKLPLQSCIVKQNKFLH</sequence>
<keyword evidence="10" id="KW-0325">Glycoprotein</keyword>
<dbReference type="InterPro" id="IPR017452">
    <property type="entry name" value="GPCR_Rhodpsn_7TM"/>
</dbReference>
<evidence type="ECO:0000256" key="6">
    <source>
        <dbReference type="ARBA" id="ARBA00022989"/>
    </source>
</evidence>
<dbReference type="GO" id="GO:0004930">
    <property type="term" value="F:G protein-coupled receptor activity"/>
    <property type="evidence" value="ECO:0007669"/>
    <property type="project" value="UniProtKB-KW"/>
</dbReference>
<keyword evidence="8 14" id="KW-0472">Membrane</keyword>
<accession>A0A7N4NYN5</accession>
<name>A0A7N4NYN5_SARHA</name>
<reference evidence="17" key="2">
    <citation type="submission" date="2025-08" db="UniProtKB">
        <authorList>
            <consortium name="Ensembl"/>
        </authorList>
    </citation>
    <scope>IDENTIFICATION</scope>
</reference>
<keyword evidence="18" id="KW-1185">Reference proteome</keyword>
<keyword evidence="4 14" id="KW-0716">Sensory transduction</keyword>
<dbReference type="AlphaFoldDB" id="A0A7N4NYN5"/>
<comment type="similarity">
    <text evidence="2 13">Belongs to the G-protein coupled receptor T2R family.</text>
</comment>
<dbReference type="PANTHER" id="PTHR11394">
    <property type="entry name" value="TASTE RECEPTOR TYPE 2"/>
    <property type="match status" value="1"/>
</dbReference>
<dbReference type="SUPFAM" id="SSF81321">
    <property type="entry name" value="Family A G protein-coupled receptor-like"/>
    <property type="match status" value="1"/>
</dbReference>
<organism evidence="17 18">
    <name type="scientific">Sarcophilus harrisii</name>
    <name type="common">Tasmanian devil</name>
    <name type="synonym">Sarcophilus laniarius</name>
    <dbReference type="NCBI Taxonomy" id="9305"/>
    <lineage>
        <taxon>Eukaryota</taxon>
        <taxon>Metazoa</taxon>
        <taxon>Chordata</taxon>
        <taxon>Craniata</taxon>
        <taxon>Vertebrata</taxon>
        <taxon>Euteleostomi</taxon>
        <taxon>Mammalia</taxon>
        <taxon>Metatheria</taxon>
        <taxon>Dasyuromorphia</taxon>
        <taxon>Dasyuridae</taxon>
        <taxon>Sarcophilus</taxon>
    </lineage>
</organism>
<keyword evidence="6 15" id="KW-1133">Transmembrane helix</keyword>
<dbReference type="GO" id="GO:0016020">
    <property type="term" value="C:membrane"/>
    <property type="evidence" value="ECO:0007669"/>
    <property type="project" value="UniProtKB-SubCell"/>
</dbReference>
<feature type="transmembrane region" description="Helical" evidence="15">
    <location>
        <begin position="129"/>
        <end position="148"/>
    </location>
</feature>
<proteinExistence type="inferred from homology"/>
<dbReference type="GeneTree" id="ENSGT01150000286975"/>
<feature type="transmembrane region" description="Helical" evidence="15">
    <location>
        <begin position="264"/>
        <end position="287"/>
    </location>
</feature>
<dbReference type="PANTHER" id="PTHR11394:SF58">
    <property type="entry name" value="TASTE RECEPTOR TYPE 2 MEMBER 7"/>
    <property type="match status" value="1"/>
</dbReference>
<feature type="transmembrane region" description="Helical" evidence="15">
    <location>
        <begin position="183"/>
        <end position="208"/>
    </location>
</feature>
<evidence type="ECO:0000256" key="4">
    <source>
        <dbReference type="ARBA" id="ARBA00022606"/>
    </source>
</evidence>
<feature type="transmembrane region" description="Helical" evidence="15">
    <location>
        <begin position="12"/>
        <end position="34"/>
    </location>
</feature>
<comment type="function">
    <text evidence="12">Gustducin-coupled receptor implicated in the perception of bitter compounds in the oral cavity and the gastrointestinal tract. Signals through PLCB2 and the calcium-regulated cation channel TRPM5.</text>
</comment>
<feature type="transmembrane region" description="Helical" evidence="15">
    <location>
        <begin position="232"/>
        <end position="252"/>
    </location>
</feature>
<keyword evidence="3 14" id="KW-0919">Taste</keyword>
<keyword evidence="9 14" id="KW-0675">Receptor</keyword>
<dbReference type="GO" id="GO:0033038">
    <property type="term" value="F:bitter taste receptor activity"/>
    <property type="evidence" value="ECO:0007669"/>
    <property type="project" value="InterPro"/>
</dbReference>
<dbReference type="Gene3D" id="1.20.1070.10">
    <property type="entry name" value="Rhodopsin 7-helix transmembrane proteins"/>
    <property type="match status" value="1"/>
</dbReference>
<keyword evidence="5 14" id="KW-0812">Transmembrane</keyword>
<reference evidence="17" key="3">
    <citation type="submission" date="2025-09" db="UniProtKB">
        <authorList>
            <consortium name="Ensembl"/>
        </authorList>
    </citation>
    <scope>IDENTIFICATION</scope>
</reference>
<evidence type="ECO:0000256" key="8">
    <source>
        <dbReference type="ARBA" id="ARBA00023136"/>
    </source>
</evidence>
<evidence type="ECO:0000256" key="2">
    <source>
        <dbReference type="ARBA" id="ARBA00007376"/>
    </source>
</evidence>
<evidence type="ECO:0000256" key="1">
    <source>
        <dbReference type="ARBA" id="ARBA00004141"/>
    </source>
</evidence>
<comment type="subcellular location">
    <subcellularLocation>
        <location evidence="1 14">Membrane</location>
        <topology evidence="1 14">Multi-pass membrane protein</topology>
    </subcellularLocation>
</comment>
<feature type="domain" description="G-protein coupled receptors family 1 profile" evidence="16">
    <location>
        <begin position="25"/>
        <end position="284"/>
    </location>
</feature>
<dbReference type="CDD" id="cd13950">
    <property type="entry name" value="7tm_TAS2R"/>
    <property type="match status" value="1"/>
</dbReference>
<evidence type="ECO:0000256" key="11">
    <source>
        <dbReference type="ARBA" id="ARBA00023224"/>
    </source>
</evidence>
<dbReference type="FunFam" id="1.20.1070.10:FF:000042">
    <property type="entry name" value="Taste receptor type 2 member 7"/>
    <property type="match status" value="1"/>
</dbReference>
<reference evidence="17 18" key="1">
    <citation type="journal article" date="2011" name="Proc. Natl. Acad. Sci. U.S.A.">
        <title>Genetic diversity and population structure of the endangered marsupial Sarcophilus harrisii (Tasmanian devil).</title>
        <authorList>
            <person name="Miller W."/>
            <person name="Hayes V.M."/>
            <person name="Ratan A."/>
            <person name="Petersen D.C."/>
            <person name="Wittekindt N.E."/>
            <person name="Miller J."/>
            <person name="Walenz B."/>
            <person name="Knight J."/>
            <person name="Qi J."/>
            <person name="Zhao F."/>
            <person name="Wang Q."/>
            <person name="Bedoya-Reina O.C."/>
            <person name="Katiyar N."/>
            <person name="Tomsho L.P."/>
            <person name="Kasson L.M."/>
            <person name="Hardie R.A."/>
            <person name="Woodbridge P."/>
            <person name="Tindall E.A."/>
            <person name="Bertelsen M.F."/>
            <person name="Dixon D."/>
            <person name="Pyecroft S."/>
            <person name="Helgen K.M."/>
            <person name="Lesk A.M."/>
            <person name="Pringle T.H."/>
            <person name="Patterson N."/>
            <person name="Zhang Y."/>
            <person name="Kreiss A."/>
            <person name="Woods G.M."/>
            <person name="Jones M.E."/>
            <person name="Schuster S.C."/>
        </authorList>
    </citation>
    <scope>NUCLEOTIDE SEQUENCE [LARGE SCALE GENOMIC DNA]</scope>
</reference>
<evidence type="ECO:0000256" key="12">
    <source>
        <dbReference type="ARBA" id="ARBA00025304"/>
    </source>
</evidence>
<protein>
    <recommendedName>
        <fullName evidence="14">Taste receptor type 2</fullName>
    </recommendedName>
</protein>
<keyword evidence="11 14" id="KW-0807">Transducer</keyword>
<evidence type="ECO:0000313" key="18">
    <source>
        <dbReference type="Proteomes" id="UP000007648"/>
    </source>
</evidence>
<dbReference type="PROSITE" id="PS50262">
    <property type="entry name" value="G_PROTEIN_RECEP_F1_2"/>
    <property type="match status" value="1"/>
</dbReference>
<evidence type="ECO:0000256" key="13">
    <source>
        <dbReference type="RuleBase" id="RU004423"/>
    </source>
</evidence>
<dbReference type="Proteomes" id="UP000007648">
    <property type="component" value="Unassembled WGS sequence"/>
</dbReference>
<dbReference type="Ensembl" id="ENSSHAT00000032472.1">
    <property type="protein sequence ID" value="ENSSHAP00000029756.1"/>
    <property type="gene ID" value="ENSSHAG00000027746.1"/>
</dbReference>
<evidence type="ECO:0000313" key="17">
    <source>
        <dbReference type="Ensembl" id="ENSSHAP00000029756.1"/>
    </source>
</evidence>
<evidence type="ECO:0000256" key="5">
    <source>
        <dbReference type="ARBA" id="ARBA00022692"/>
    </source>
</evidence>
<evidence type="ECO:0000256" key="7">
    <source>
        <dbReference type="ARBA" id="ARBA00023040"/>
    </source>
</evidence>
<evidence type="ECO:0000259" key="16">
    <source>
        <dbReference type="PROSITE" id="PS50262"/>
    </source>
</evidence>
<evidence type="ECO:0000256" key="3">
    <source>
        <dbReference type="ARBA" id="ARBA00022480"/>
    </source>
</evidence>
<dbReference type="InParanoid" id="A0A7N4NYN5"/>
<dbReference type="InterPro" id="IPR007960">
    <property type="entry name" value="TAS2R"/>
</dbReference>
<evidence type="ECO:0000256" key="9">
    <source>
        <dbReference type="ARBA" id="ARBA00023170"/>
    </source>
</evidence>
<evidence type="ECO:0000256" key="15">
    <source>
        <dbReference type="SAM" id="Phobius"/>
    </source>
</evidence>
<evidence type="ECO:0000256" key="14">
    <source>
        <dbReference type="RuleBase" id="RU004424"/>
    </source>
</evidence>
<feature type="transmembrane region" description="Helical" evidence="15">
    <location>
        <begin position="84"/>
        <end position="108"/>
    </location>
</feature>